<gene>
    <name evidence="2" type="ORF">SADUNF_Sadunf10G0015400</name>
</gene>
<evidence type="ECO:0000256" key="1">
    <source>
        <dbReference type="SAM" id="MobiDB-lite"/>
    </source>
</evidence>
<feature type="compositionally biased region" description="Basic and acidic residues" evidence="1">
    <location>
        <begin position="73"/>
        <end position="84"/>
    </location>
</feature>
<feature type="region of interest" description="Disordered" evidence="1">
    <location>
        <begin position="1"/>
        <end position="88"/>
    </location>
</feature>
<dbReference type="PANTHER" id="PTHR36759">
    <property type="entry name" value="DYNEIN BETA CHAIN, CILIARY PROTEIN"/>
    <property type="match status" value="1"/>
</dbReference>
<dbReference type="EMBL" id="JADGMS010000010">
    <property type="protein sequence ID" value="KAF9673355.1"/>
    <property type="molecule type" value="Genomic_DNA"/>
</dbReference>
<sequence length="106" mass="11543">MGQAFRRATGRIRAPPDPPPHGARPPFTSTEKTEISRSSTANQLNNQSSLGSEHGTAPVFERYDRPMSTLRNTKPDSGRCEERPVAPGTDCCTAAPNRATASRYGW</sequence>
<name>A0A835MPV5_9ROSI</name>
<proteinExistence type="predicted"/>
<protein>
    <submittedName>
        <fullName evidence="2">Uncharacterized protein</fullName>
    </submittedName>
</protein>
<organism evidence="2 3">
    <name type="scientific">Salix dunnii</name>
    <dbReference type="NCBI Taxonomy" id="1413687"/>
    <lineage>
        <taxon>Eukaryota</taxon>
        <taxon>Viridiplantae</taxon>
        <taxon>Streptophyta</taxon>
        <taxon>Embryophyta</taxon>
        <taxon>Tracheophyta</taxon>
        <taxon>Spermatophyta</taxon>
        <taxon>Magnoliopsida</taxon>
        <taxon>eudicotyledons</taxon>
        <taxon>Gunneridae</taxon>
        <taxon>Pentapetalae</taxon>
        <taxon>rosids</taxon>
        <taxon>fabids</taxon>
        <taxon>Malpighiales</taxon>
        <taxon>Salicaceae</taxon>
        <taxon>Saliceae</taxon>
        <taxon>Salix</taxon>
    </lineage>
</organism>
<keyword evidence="3" id="KW-1185">Reference proteome</keyword>
<reference evidence="2 3" key="1">
    <citation type="submission" date="2020-10" db="EMBL/GenBank/DDBJ databases">
        <title>Plant Genome Project.</title>
        <authorList>
            <person name="Zhang R.-G."/>
        </authorList>
    </citation>
    <scope>NUCLEOTIDE SEQUENCE [LARGE SCALE GENOMIC DNA]</scope>
    <source>
        <strain evidence="2">FAFU-HL-1</strain>
        <tissue evidence="2">Leaf</tissue>
    </source>
</reference>
<accession>A0A835MPV5</accession>
<evidence type="ECO:0000313" key="2">
    <source>
        <dbReference type="EMBL" id="KAF9673355.1"/>
    </source>
</evidence>
<comment type="caution">
    <text evidence="2">The sequence shown here is derived from an EMBL/GenBank/DDBJ whole genome shotgun (WGS) entry which is preliminary data.</text>
</comment>
<dbReference type="Proteomes" id="UP000657918">
    <property type="component" value="Unassembled WGS sequence"/>
</dbReference>
<feature type="compositionally biased region" description="Polar residues" evidence="1">
    <location>
        <begin position="36"/>
        <end position="51"/>
    </location>
</feature>
<dbReference type="PANTHER" id="PTHR36759:SF1">
    <property type="entry name" value="DYNEIN BETA CHAIN, CILIARY PROTEIN"/>
    <property type="match status" value="1"/>
</dbReference>
<evidence type="ECO:0000313" key="3">
    <source>
        <dbReference type="Proteomes" id="UP000657918"/>
    </source>
</evidence>
<dbReference type="AlphaFoldDB" id="A0A835MPV5"/>